<sequence length="264" mass="30672">MDNLNYTSIPAPSQGRYPAAFPFFLHIQHVRYQPALHTPASVEGPEFYWRPSHLGQFVVESSSDWWTWVPYQPQGGLRRPTQQENERRRLHGTSTLVWDPERHGYIHAPIDCTTDSFRTFRAEDWRRLSFGRHEADGDSNLAVLGHHMDDYRLHLQGPGSWFEQLLPDVCQAQVDSQPTCRLAGYLSILVGLLAFGVKPDDDYKAIIRSFRPDMFSTRFRPHQLQQNPRHKKRSMVIEIGFDPEWTSADQLSAWERGDYGEMFS</sequence>
<dbReference type="VEuPathDB" id="FungiDB:Z520_04883"/>
<dbReference type="STRING" id="1442371.A0A0D2K0H0"/>
<dbReference type="OrthoDB" id="5243686at2759"/>
<reference evidence="1 2" key="1">
    <citation type="submission" date="2015-01" db="EMBL/GenBank/DDBJ databases">
        <title>The Genome Sequence of Fonsecaea multimorphosa CBS 102226.</title>
        <authorList>
            <consortium name="The Broad Institute Genomics Platform"/>
            <person name="Cuomo C."/>
            <person name="de Hoog S."/>
            <person name="Gorbushina A."/>
            <person name="Stielow B."/>
            <person name="Teixiera M."/>
            <person name="Abouelleil A."/>
            <person name="Chapman S.B."/>
            <person name="Priest M."/>
            <person name="Young S.K."/>
            <person name="Wortman J."/>
            <person name="Nusbaum C."/>
            <person name="Birren B."/>
        </authorList>
    </citation>
    <scope>NUCLEOTIDE SEQUENCE [LARGE SCALE GENOMIC DNA]</scope>
    <source>
        <strain evidence="1 2">CBS 102226</strain>
    </source>
</reference>
<dbReference type="GeneID" id="27710629"/>
<evidence type="ECO:0000313" key="1">
    <source>
        <dbReference type="EMBL" id="KIX99307.1"/>
    </source>
</evidence>
<gene>
    <name evidence="1" type="ORF">Z520_04883</name>
</gene>
<keyword evidence="2" id="KW-1185">Reference proteome</keyword>
<proteinExistence type="predicted"/>
<dbReference type="Proteomes" id="UP000053411">
    <property type="component" value="Unassembled WGS sequence"/>
</dbReference>
<evidence type="ECO:0000313" key="2">
    <source>
        <dbReference type="Proteomes" id="UP000053411"/>
    </source>
</evidence>
<name>A0A0D2K0H0_9EURO</name>
<organism evidence="1 2">
    <name type="scientific">Fonsecaea multimorphosa CBS 102226</name>
    <dbReference type="NCBI Taxonomy" id="1442371"/>
    <lineage>
        <taxon>Eukaryota</taxon>
        <taxon>Fungi</taxon>
        <taxon>Dikarya</taxon>
        <taxon>Ascomycota</taxon>
        <taxon>Pezizomycotina</taxon>
        <taxon>Eurotiomycetes</taxon>
        <taxon>Chaetothyriomycetidae</taxon>
        <taxon>Chaetothyriales</taxon>
        <taxon>Herpotrichiellaceae</taxon>
        <taxon>Fonsecaea</taxon>
    </lineage>
</organism>
<dbReference type="RefSeq" id="XP_016633430.1">
    <property type="nucleotide sequence ID" value="XM_016775387.1"/>
</dbReference>
<protein>
    <submittedName>
        <fullName evidence="1">Uncharacterized protein</fullName>
    </submittedName>
</protein>
<accession>A0A0D2K0H0</accession>
<dbReference type="EMBL" id="KN848069">
    <property type="protein sequence ID" value="KIX99307.1"/>
    <property type="molecule type" value="Genomic_DNA"/>
</dbReference>
<dbReference type="AlphaFoldDB" id="A0A0D2K0H0"/>